<feature type="compositionally biased region" description="Basic and acidic residues" evidence="1">
    <location>
        <begin position="294"/>
        <end position="310"/>
    </location>
</feature>
<evidence type="ECO:0000256" key="1">
    <source>
        <dbReference type="SAM" id="MobiDB-lite"/>
    </source>
</evidence>
<reference evidence="2 3" key="1">
    <citation type="journal article" date="2019" name="Int. J. Syst. Evol. Microbiol.">
        <title>The Global Catalogue of Microorganisms (GCM) 10K type strain sequencing project: providing services to taxonomists for standard genome sequencing and annotation.</title>
        <authorList>
            <consortium name="The Broad Institute Genomics Platform"/>
            <consortium name="The Broad Institute Genome Sequencing Center for Infectious Disease"/>
            <person name="Wu L."/>
            <person name="Ma J."/>
        </authorList>
    </citation>
    <scope>NUCLEOTIDE SEQUENCE [LARGE SCALE GENOMIC DNA]</scope>
    <source>
        <strain evidence="2 3">XZYJT29</strain>
    </source>
</reference>
<dbReference type="RefSeq" id="WP_274325613.1">
    <property type="nucleotide sequence ID" value="NZ_CP118158.1"/>
</dbReference>
<protein>
    <recommendedName>
        <fullName evidence="4">Restriction endonuclease</fullName>
    </recommendedName>
</protein>
<feature type="region of interest" description="Disordered" evidence="1">
    <location>
        <begin position="57"/>
        <end position="80"/>
    </location>
</feature>
<feature type="compositionally biased region" description="Basic and acidic residues" evidence="1">
    <location>
        <begin position="600"/>
        <end position="611"/>
    </location>
</feature>
<dbReference type="EMBL" id="JBHTAS010000001">
    <property type="protein sequence ID" value="MFC7140046.1"/>
    <property type="molecule type" value="Genomic_DNA"/>
</dbReference>
<organism evidence="2 3">
    <name type="scientific">Halosimplex aquaticum</name>
    <dbReference type="NCBI Taxonomy" id="3026162"/>
    <lineage>
        <taxon>Archaea</taxon>
        <taxon>Methanobacteriati</taxon>
        <taxon>Methanobacteriota</taxon>
        <taxon>Stenosarchaea group</taxon>
        <taxon>Halobacteria</taxon>
        <taxon>Halobacteriales</taxon>
        <taxon>Haloarculaceae</taxon>
        <taxon>Halosimplex</taxon>
    </lineage>
</organism>
<feature type="compositionally biased region" description="Acidic residues" evidence="1">
    <location>
        <begin position="455"/>
        <end position="490"/>
    </location>
</feature>
<evidence type="ECO:0000313" key="3">
    <source>
        <dbReference type="Proteomes" id="UP001596432"/>
    </source>
</evidence>
<feature type="region of interest" description="Disordered" evidence="1">
    <location>
        <begin position="294"/>
        <end position="320"/>
    </location>
</feature>
<evidence type="ECO:0000313" key="2">
    <source>
        <dbReference type="EMBL" id="MFC7140046.1"/>
    </source>
</evidence>
<gene>
    <name evidence="2" type="ORF">ACFQMA_09395</name>
</gene>
<comment type="caution">
    <text evidence="2">The sequence shown here is derived from an EMBL/GenBank/DDBJ whole genome shotgun (WGS) entry which is preliminary data.</text>
</comment>
<keyword evidence="3" id="KW-1185">Reference proteome</keyword>
<feature type="compositionally biased region" description="Acidic residues" evidence="1">
    <location>
        <begin position="500"/>
        <end position="510"/>
    </location>
</feature>
<proteinExistence type="predicted"/>
<dbReference type="AlphaFoldDB" id="A0ABD5Y1E2"/>
<name>A0ABD5Y1E2_9EURY</name>
<dbReference type="GeneID" id="78820320"/>
<feature type="compositionally biased region" description="Acidic residues" evidence="1">
    <location>
        <begin position="519"/>
        <end position="557"/>
    </location>
</feature>
<evidence type="ECO:0008006" key="4">
    <source>
        <dbReference type="Google" id="ProtNLM"/>
    </source>
</evidence>
<feature type="region of interest" description="Disordered" evidence="1">
    <location>
        <begin position="428"/>
        <end position="641"/>
    </location>
</feature>
<sequence length="767" mass="81454">MEHVIEVEDGDAAVLRETGSGGLIARGLLADRPLGEYVEPAETPRYVVRNKKRGVSIERTDEGGTAGDGESEGDVVPDGDHSAAALVTDVRVLFAVGRADGDRTRSVTLSDVVDARTDDGLLGGALVLDTVDGLQYRFPTRGDLDSVREFVDAAAATWARAERHLEAAEDALDRADAAFGSADADEVLTALDSAREALAGAREAAASLDGAAASLADRFESARARLRDCERRAYAKRAERLGERAHACREDGDYEGALDLLERADERYAAALSVDASLPTDRAIERHRDRLAAERDQLTNEPLERAETAVEKASATDNPEEAAEWWERALDRYEALLALDWGRDERRFAGDRDHVRDRLATVAGHLVAAHCERARRAIDLIEDAPPDAAAAADERAASALDAAREIARERVPDELDAVERLRDRLDERRPVRTDTGDDASADAARETVVVPSDGDGADEAASDDASIGEDADPTDDSDADEPVDVDEEIADALAEAMAGDVDDTIAEAVDETIAGAGDAEPDTAESDTAEPDTTEPDTTEPDIAEPDAATSDDEPDTEREGWVFVDDETDGEWVSAERTGEATGNSDESDADSEEGGAEPEERSADPEGRITDSQTRIEQSGAAASDAGETEQSTVDLSSVGADRFREVVTALFETAGWEVESPRETLVAYDVRATTPGPVAVTAAVLAVDAASAAAVDTEDIDRFAAAVERAEGLDEAVVTAGARVPARVRERATDRGVRVVGPDELADLIDGADGSHLEASPQEP</sequence>
<accession>A0ABD5Y1E2</accession>
<feature type="compositionally biased region" description="Acidic residues" evidence="1">
    <location>
        <begin position="587"/>
        <end position="599"/>
    </location>
</feature>
<dbReference type="Proteomes" id="UP001596432">
    <property type="component" value="Unassembled WGS sequence"/>
</dbReference>